<dbReference type="InterPro" id="IPR029058">
    <property type="entry name" value="AB_hydrolase_fold"/>
</dbReference>
<dbReference type="PANTHER" id="PTHR48081">
    <property type="entry name" value="AB HYDROLASE SUPERFAMILY PROTEIN C4A8.06C"/>
    <property type="match status" value="1"/>
</dbReference>
<dbReference type="AlphaFoldDB" id="A0A6G1HBH8"/>
<evidence type="ECO:0000313" key="3">
    <source>
        <dbReference type="EMBL" id="KAF1990417.1"/>
    </source>
</evidence>
<feature type="domain" description="Alpha/beta hydrolase fold-3" evidence="2">
    <location>
        <begin position="85"/>
        <end position="296"/>
    </location>
</feature>
<evidence type="ECO:0000256" key="1">
    <source>
        <dbReference type="ARBA" id="ARBA00022801"/>
    </source>
</evidence>
<dbReference type="InterPro" id="IPR050300">
    <property type="entry name" value="GDXG_lipolytic_enzyme"/>
</dbReference>
<keyword evidence="4" id="KW-1185">Reference proteome</keyword>
<gene>
    <name evidence="3" type="ORF">K402DRAFT_370415</name>
</gene>
<reference evidence="3" key="1">
    <citation type="journal article" date="2020" name="Stud. Mycol.">
        <title>101 Dothideomycetes genomes: a test case for predicting lifestyles and emergence of pathogens.</title>
        <authorList>
            <person name="Haridas S."/>
            <person name="Albert R."/>
            <person name="Binder M."/>
            <person name="Bloem J."/>
            <person name="Labutti K."/>
            <person name="Salamov A."/>
            <person name="Andreopoulos B."/>
            <person name="Baker S."/>
            <person name="Barry K."/>
            <person name="Bills G."/>
            <person name="Bluhm B."/>
            <person name="Cannon C."/>
            <person name="Castanera R."/>
            <person name="Culley D."/>
            <person name="Daum C."/>
            <person name="Ezra D."/>
            <person name="Gonzalez J."/>
            <person name="Henrissat B."/>
            <person name="Kuo A."/>
            <person name="Liang C."/>
            <person name="Lipzen A."/>
            <person name="Lutzoni F."/>
            <person name="Magnuson J."/>
            <person name="Mondo S."/>
            <person name="Nolan M."/>
            <person name="Ohm R."/>
            <person name="Pangilinan J."/>
            <person name="Park H.-J."/>
            <person name="Ramirez L."/>
            <person name="Alfaro M."/>
            <person name="Sun H."/>
            <person name="Tritt A."/>
            <person name="Yoshinaga Y."/>
            <person name="Zwiers L.-H."/>
            <person name="Turgeon B."/>
            <person name="Goodwin S."/>
            <person name="Spatafora J."/>
            <person name="Crous P."/>
            <person name="Grigoriev I."/>
        </authorList>
    </citation>
    <scope>NUCLEOTIDE SEQUENCE</scope>
    <source>
        <strain evidence="3">CBS 113979</strain>
    </source>
</reference>
<dbReference type="SUPFAM" id="SSF53474">
    <property type="entry name" value="alpha/beta-Hydrolases"/>
    <property type="match status" value="1"/>
</dbReference>
<evidence type="ECO:0000259" key="2">
    <source>
        <dbReference type="Pfam" id="PF07859"/>
    </source>
</evidence>
<sequence>MADEGFAAPWVEFEKELGFRPLLHGPLENCFKDWGNLGGALVSKYTFPAPDAAVKSEDKQLPNNGPKIRIYTPEGYMAGSRPVCVFIHSGGWAMGDLDADDPNCRVIAKGAKVVVVSVDYRLAPQHKYPAGFDDSFAALEWAIKSATDIGGVNGKAFLAGASAGGGSALGLALKMIDLGRKDEIVGVVAQIPVTCDPSVVPEGLKARYTSYDECKEMTVNTASAMEAFRDAYGAPPKEKYVSVLLHDQIGQLPKTYITCAGRDTLRDDARLLKEVLDKNGVPNKYDEYPGYPHYFWSFPADALRKPREEYLRNLVNGVEFVLS</sequence>
<protein>
    <submittedName>
        <fullName evidence="3">Alpha/beta-hydrolase</fullName>
    </submittedName>
</protein>
<dbReference type="Proteomes" id="UP000800041">
    <property type="component" value="Unassembled WGS sequence"/>
</dbReference>
<keyword evidence="1 3" id="KW-0378">Hydrolase</keyword>
<dbReference type="PANTHER" id="PTHR48081:SF8">
    <property type="entry name" value="ALPHA_BETA HYDROLASE FOLD-3 DOMAIN-CONTAINING PROTEIN-RELATED"/>
    <property type="match status" value="1"/>
</dbReference>
<dbReference type="GO" id="GO:0016787">
    <property type="term" value="F:hydrolase activity"/>
    <property type="evidence" value="ECO:0007669"/>
    <property type="project" value="UniProtKB-KW"/>
</dbReference>
<evidence type="ECO:0000313" key="4">
    <source>
        <dbReference type="Proteomes" id="UP000800041"/>
    </source>
</evidence>
<dbReference type="Gene3D" id="3.40.50.1820">
    <property type="entry name" value="alpha/beta hydrolase"/>
    <property type="match status" value="1"/>
</dbReference>
<dbReference type="OrthoDB" id="408631at2759"/>
<dbReference type="InterPro" id="IPR013094">
    <property type="entry name" value="AB_hydrolase_3"/>
</dbReference>
<name>A0A6G1HBH8_9PEZI</name>
<proteinExistence type="predicted"/>
<organism evidence="3 4">
    <name type="scientific">Aulographum hederae CBS 113979</name>
    <dbReference type="NCBI Taxonomy" id="1176131"/>
    <lineage>
        <taxon>Eukaryota</taxon>
        <taxon>Fungi</taxon>
        <taxon>Dikarya</taxon>
        <taxon>Ascomycota</taxon>
        <taxon>Pezizomycotina</taxon>
        <taxon>Dothideomycetes</taxon>
        <taxon>Pleosporomycetidae</taxon>
        <taxon>Aulographales</taxon>
        <taxon>Aulographaceae</taxon>
    </lineage>
</organism>
<dbReference type="EMBL" id="ML977142">
    <property type="protein sequence ID" value="KAF1990417.1"/>
    <property type="molecule type" value="Genomic_DNA"/>
</dbReference>
<dbReference type="Pfam" id="PF07859">
    <property type="entry name" value="Abhydrolase_3"/>
    <property type="match status" value="1"/>
</dbReference>
<accession>A0A6G1HBH8</accession>